<evidence type="ECO:0008006" key="3">
    <source>
        <dbReference type="Google" id="ProtNLM"/>
    </source>
</evidence>
<evidence type="ECO:0000313" key="2">
    <source>
        <dbReference type="Proteomes" id="UP000002071"/>
    </source>
</evidence>
<dbReference type="Proteomes" id="UP000002071">
    <property type="component" value="Chromosome"/>
</dbReference>
<dbReference type="PANTHER" id="PTHR39186:SF1">
    <property type="entry name" value="DUF2071 DOMAIN-CONTAINING PROTEIN"/>
    <property type="match status" value="1"/>
</dbReference>
<keyword evidence="2" id="KW-1185">Reference proteome</keyword>
<gene>
    <name evidence="1" type="ordered locus">Huta_0115</name>
</gene>
<dbReference type="KEGG" id="hut:Huta_0115"/>
<reference evidence="1 2" key="1">
    <citation type="journal article" date="2009" name="Stand. Genomic Sci.">
        <title>Complete genome sequence of Halorhabdus utahensis type strain (AX-2).</title>
        <authorList>
            <person name="Anderson I."/>
            <person name="Tindall B.J."/>
            <person name="Pomrenke H."/>
            <person name="Goker M."/>
            <person name="Lapidus A."/>
            <person name="Nolan M."/>
            <person name="Copeland A."/>
            <person name="Glavina Del Rio T."/>
            <person name="Chen F."/>
            <person name="Tice H."/>
            <person name="Cheng J.F."/>
            <person name="Lucas S."/>
            <person name="Chertkov O."/>
            <person name="Bruce D."/>
            <person name="Brettin T."/>
            <person name="Detter J.C."/>
            <person name="Han C."/>
            <person name="Goodwin L."/>
            <person name="Land M."/>
            <person name="Hauser L."/>
            <person name="Chang Y.J."/>
            <person name="Jeffries C.D."/>
            <person name="Pitluck S."/>
            <person name="Pati A."/>
            <person name="Mavromatis K."/>
            <person name="Ivanova N."/>
            <person name="Ovchinnikova G."/>
            <person name="Chen A."/>
            <person name="Palaniappan K."/>
            <person name="Chain P."/>
            <person name="Rohde M."/>
            <person name="Bristow J."/>
            <person name="Eisen J.A."/>
            <person name="Markowitz V."/>
            <person name="Hugenholtz P."/>
            <person name="Kyrpides N.C."/>
            <person name="Klenk H.P."/>
        </authorList>
    </citation>
    <scope>NUCLEOTIDE SEQUENCE [LARGE SCALE GENOMIC DNA]</scope>
    <source>
        <strain evidence="2">DSM 12940 / JCM 11049 / AX-2</strain>
    </source>
</reference>
<dbReference type="Pfam" id="PF09844">
    <property type="entry name" value="DUF2071"/>
    <property type="match status" value="1"/>
</dbReference>
<evidence type="ECO:0000313" key="1">
    <source>
        <dbReference type="EMBL" id="ACV10304.1"/>
    </source>
</evidence>
<proteinExistence type="predicted"/>
<dbReference type="EMBL" id="CP001687">
    <property type="protein sequence ID" value="ACV10304.1"/>
    <property type="molecule type" value="Genomic_DNA"/>
</dbReference>
<dbReference type="eggNOG" id="arCOG04579">
    <property type="taxonomic scope" value="Archaea"/>
</dbReference>
<organism evidence="1 2">
    <name type="scientific">Halorhabdus utahensis (strain DSM 12940 / JCM 11049 / AX-2)</name>
    <dbReference type="NCBI Taxonomy" id="519442"/>
    <lineage>
        <taxon>Archaea</taxon>
        <taxon>Methanobacteriati</taxon>
        <taxon>Methanobacteriota</taxon>
        <taxon>Stenosarchaea group</taxon>
        <taxon>Halobacteria</taxon>
        <taxon>Halobacteriales</taxon>
        <taxon>Haloarculaceae</taxon>
        <taxon>Halorhabdus</taxon>
    </lineage>
</organism>
<accession>C7NP13</accession>
<dbReference type="SUPFAM" id="SSF160104">
    <property type="entry name" value="Acetoacetate decarboxylase-like"/>
    <property type="match status" value="1"/>
</dbReference>
<dbReference type="InterPro" id="IPR023375">
    <property type="entry name" value="ADC_dom_sf"/>
</dbReference>
<name>C7NP13_HALUD</name>
<dbReference type="AlphaFoldDB" id="C7NP13"/>
<dbReference type="STRING" id="519442.Huta_0115"/>
<protein>
    <recommendedName>
        <fullName evidence="3">DUF2071 domain-containing protein</fullName>
    </recommendedName>
</protein>
<dbReference type="Gene3D" id="2.40.400.10">
    <property type="entry name" value="Acetoacetate decarboxylase-like"/>
    <property type="match status" value="1"/>
</dbReference>
<dbReference type="HOGENOM" id="CLU_081757_0_0_2"/>
<dbReference type="InterPro" id="IPR018644">
    <property type="entry name" value="DUF2071"/>
</dbReference>
<sequence>MWDRLQKSSRSGRELLARLSPTLHMGWRQVLFANWPVDPSVVRPHVPDGLAVDTHAGDAWLSVVPYTNVDVRPTWIPAGWGVALPELNLRTYVTHDGHDGVYFFSLDADGLLGVLGARLFHHLPYFYASISIDTDGDRVRFESERRHPGARPARFAGTYHPTGDQLAADAGSRAAFLTERYRYYTQVPSGTLRYARVDHEPWQLYEANVDLGENTLFEANGFAHPETDPIHYYSPGVRTIATRNRPI</sequence>
<dbReference type="PANTHER" id="PTHR39186">
    <property type="entry name" value="DUF2071 FAMILY PROTEIN"/>
    <property type="match status" value="1"/>
</dbReference>